<evidence type="ECO:0000256" key="2">
    <source>
        <dbReference type="ARBA" id="ARBA00022692"/>
    </source>
</evidence>
<dbReference type="EMBL" id="CAXLJM020000013">
    <property type="protein sequence ID" value="CAL8078240.1"/>
    <property type="molecule type" value="Genomic_DNA"/>
</dbReference>
<dbReference type="Gene3D" id="2.60.40.60">
    <property type="entry name" value="Cadherins"/>
    <property type="match status" value="34"/>
</dbReference>
<comment type="subcellular location">
    <subcellularLocation>
        <location evidence="1">Membrane</location>
    </subcellularLocation>
</comment>
<dbReference type="PANTHER" id="PTHR24026:SF136">
    <property type="entry name" value="PROTOCADHERIN-23"/>
    <property type="match status" value="1"/>
</dbReference>
<evidence type="ECO:0000256" key="7">
    <source>
        <dbReference type="ARBA" id="ARBA00023136"/>
    </source>
</evidence>
<comment type="caution">
    <text evidence="17">The sequence shown here is derived from an EMBL/GenBank/DDBJ whole genome shotgun (WGS) entry which is preliminary data.</text>
</comment>
<keyword evidence="2 13" id="KW-0812">Transmembrane</keyword>
<dbReference type="Gene3D" id="2.10.25.10">
    <property type="entry name" value="Laminin"/>
    <property type="match status" value="4"/>
</dbReference>
<feature type="region of interest" description="Disordered" evidence="12">
    <location>
        <begin position="4740"/>
        <end position="4785"/>
    </location>
</feature>
<evidence type="ECO:0000259" key="15">
    <source>
        <dbReference type="PROSITE" id="PS50026"/>
    </source>
</evidence>
<feature type="domain" description="EGF-like" evidence="15">
    <location>
        <begin position="3980"/>
        <end position="4018"/>
    </location>
</feature>
<feature type="region of interest" description="Disordered" evidence="12">
    <location>
        <begin position="4799"/>
        <end position="4897"/>
    </location>
</feature>
<dbReference type="Gene3D" id="2.60.120.200">
    <property type="match status" value="2"/>
</dbReference>
<evidence type="ECO:0000256" key="8">
    <source>
        <dbReference type="ARBA" id="ARBA00023157"/>
    </source>
</evidence>
<keyword evidence="11" id="KW-0245">EGF-like domain</keyword>
<proteinExistence type="predicted"/>
<feature type="domain" description="Cadherin" evidence="16">
    <location>
        <begin position="1365"/>
        <end position="1469"/>
    </location>
</feature>
<dbReference type="CDD" id="cd11304">
    <property type="entry name" value="Cadherin_repeat"/>
    <property type="match status" value="34"/>
</dbReference>
<evidence type="ECO:0000256" key="4">
    <source>
        <dbReference type="ARBA" id="ARBA00022837"/>
    </source>
</evidence>
<dbReference type="PROSITE" id="PS00022">
    <property type="entry name" value="EGF_1"/>
    <property type="match status" value="4"/>
</dbReference>
<protein>
    <recommendedName>
        <fullName evidence="19">Cadherin-related tumor suppressor</fullName>
    </recommendedName>
</protein>
<dbReference type="SUPFAM" id="SSF57196">
    <property type="entry name" value="EGF/Laminin"/>
    <property type="match status" value="2"/>
</dbReference>
<name>A0ABP1PUU0_9HEXA</name>
<keyword evidence="5" id="KW-0130">Cell adhesion</keyword>
<keyword evidence="8 11" id="KW-1015">Disulfide bond</keyword>
<feature type="domain" description="Cadherin" evidence="16">
    <location>
        <begin position="1470"/>
        <end position="1578"/>
    </location>
</feature>
<feature type="domain" description="Cadherin" evidence="16">
    <location>
        <begin position="2010"/>
        <end position="2114"/>
    </location>
</feature>
<feature type="domain" description="Laminin G" evidence="14">
    <location>
        <begin position="4312"/>
        <end position="4497"/>
    </location>
</feature>
<dbReference type="Pfam" id="PF25374">
    <property type="entry name" value="Cadherin_FAT4_N"/>
    <property type="match status" value="1"/>
</dbReference>
<feature type="domain" description="Cadherin" evidence="16">
    <location>
        <begin position="1130"/>
        <end position="1239"/>
    </location>
</feature>
<dbReference type="SUPFAM" id="SSF49899">
    <property type="entry name" value="Concanavalin A-like lectins/glucanases"/>
    <property type="match status" value="2"/>
</dbReference>
<feature type="region of interest" description="Disordered" evidence="12">
    <location>
        <begin position="4954"/>
        <end position="4996"/>
    </location>
</feature>
<feature type="domain" description="Cadherin" evidence="16">
    <location>
        <begin position="922"/>
        <end position="1025"/>
    </location>
</feature>
<feature type="domain" description="Cadherin" evidence="16">
    <location>
        <begin position="806"/>
        <end position="920"/>
    </location>
</feature>
<keyword evidence="7 13" id="KW-0472">Membrane</keyword>
<gene>
    <name evidence="17" type="ORF">ODALV1_LOCUS4041</name>
</gene>
<dbReference type="PRINTS" id="PR00205">
    <property type="entry name" value="CADHERIN"/>
</dbReference>
<keyword evidence="4 10" id="KW-0106">Calcium</keyword>
<evidence type="ECO:0000256" key="13">
    <source>
        <dbReference type="SAM" id="Phobius"/>
    </source>
</evidence>
<dbReference type="PROSITE" id="PS50026">
    <property type="entry name" value="EGF_3"/>
    <property type="match status" value="4"/>
</dbReference>
<feature type="compositionally biased region" description="Polar residues" evidence="12">
    <location>
        <begin position="4806"/>
        <end position="4819"/>
    </location>
</feature>
<dbReference type="PROSITE" id="PS00010">
    <property type="entry name" value="ASX_HYDROXYL"/>
    <property type="match status" value="1"/>
</dbReference>
<dbReference type="CDD" id="cd00110">
    <property type="entry name" value="LamG"/>
    <property type="match status" value="2"/>
</dbReference>
<feature type="disulfide bond" evidence="11">
    <location>
        <begin position="4008"/>
        <end position="4017"/>
    </location>
</feature>
<dbReference type="Pfam" id="PF00054">
    <property type="entry name" value="Laminin_G_1"/>
    <property type="match status" value="1"/>
</dbReference>
<keyword evidence="3" id="KW-0677">Repeat</keyword>
<feature type="region of interest" description="Disordered" evidence="12">
    <location>
        <begin position="4668"/>
        <end position="4695"/>
    </location>
</feature>
<evidence type="ECO:0000256" key="12">
    <source>
        <dbReference type="SAM" id="MobiDB-lite"/>
    </source>
</evidence>
<feature type="domain" description="Cadherin" evidence="16">
    <location>
        <begin position="1685"/>
        <end position="1804"/>
    </location>
</feature>
<evidence type="ECO:0000256" key="10">
    <source>
        <dbReference type="PROSITE-ProRule" id="PRU00043"/>
    </source>
</evidence>
<dbReference type="PANTHER" id="PTHR24026">
    <property type="entry name" value="FAT ATYPICAL CADHERIN-RELATED"/>
    <property type="match status" value="1"/>
</dbReference>
<feature type="disulfide bond" evidence="11">
    <location>
        <begin position="3967"/>
        <end position="3976"/>
    </location>
</feature>
<feature type="domain" description="Cadherin" evidence="16">
    <location>
        <begin position="2747"/>
        <end position="2854"/>
    </location>
</feature>
<feature type="domain" description="Cadherin" evidence="16">
    <location>
        <begin position="2854"/>
        <end position="2954"/>
    </location>
</feature>
<feature type="domain" description="Cadherin" evidence="16">
    <location>
        <begin position="1806"/>
        <end position="1904"/>
    </location>
</feature>
<feature type="domain" description="EGF-like" evidence="15">
    <location>
        <begin position="4020"/>
        <end position="4060"/>
    </location>
</feature>
<feature type="compositionally biased region" description="Low complexity" evidence="12">
    <location>
        <begin position="4746"/>
        <end position="4768"/>
    </location>
</feature>
<evidence type="ECO:0000256" key="6">
    <source>
        <dbReference type="ARBA" id="ARBA00022989"/>
    </source>
</evidence>
<feature type="domain" description="Cadherin" evidence="16">
    <location>
        <begin position="2217"/>
        <end position="2321"/>
    </location>
</feature>
<keyword evidence="6 13" id="KW-1133">Transmembrane helix</keyword>
<feature type="domain" description="Cadherin" evidence="16">
    <location>
        <begin position="96"/>
        <end position="150"/>
    </location>
</feature>
<feature type="domain" description="Cadherin" evidence="16">
    <location>
        <begin position="265"/>
        <end position="376"/>
    </location>
</feature>
<evidence type="ECO:0000313" key="17">
    <source>
        <dbReference type="EMBL" id="CAL8078240.1"/>
    </source>
</evidence>
<feature type="domain" description="Cadherin" evidence="16">
    <location>
        <begin position="594"/>
        <end position="701"/>
    </location>
</feature>
<sequence length="4996" mass="547865">MTEGRGRTMMQPWRRPPVASVYAVILIHLLLIGNAHSSNGGSKDRLTRRTSSATARNVDMRVEFEVEEGLPAGTFVGRIPTRPGYTYRFNENVDKFVLNGTTGEIRTSREIDREALSSDRFDLVILSSQPTYPIEVRIVIKDKNDHAPVFPEPEVSVSFPESASAGTRVFLDTAEDPDANENGVTTDYKICDGNEDEHFRLVVTTNPSGEAPFLHLETTGKLDRETKPFYKLNISAQDGGNPPKEGFLIVNVSVNDVNDFQPVFSHSQYSVSLNDSVPVGTFVLQVTATDNDEGTNAKITYYLSETETQFTIDPETGVISTAQQLNCQQNCPQGQTRNCPKSCVFTVFARDHGIPRQDGRTYVTVILIESNHAPVIKFRYFPPTASAANVLETATNGSVVAAISVVDLDEGPNGDTLVEIVSGNELQHFRLESTPSFQLIRTNSVLDREKIPTYNLTITAIDNGTPPCSSTAYLIIEVNDNKDAEISFAKTEYSAVLRETVPVGSYVASITATDEHVASKSQVIYSIVSGNEKMWFHIDPNSGLLTTRAPLDREVQGTVRLKISARDGGPYPKWAHAQIKITILDENDEKPQFASEKVDVTLAEDVAPGTLITTLTATDHDQGTNGSVIYSLSPITMLKYPDMFHIDSSTGKLTNTGRFDRETRAKYEIQIIAKDQGTPALSSTASVSLSISDVNDNEAKFYPLEYFITVTEDTSVGSSIGQVIAKDPDEGINAVITYKLEPPSTPFFAVEENTGKILLRASLRGIKTKQFHIQVSAMGNDGKKSQENAAVEILVETAGSNHLKCMKDTYSFSISEDWGNKNTPSSPSLAEHRDVGKIELDPRTTNFSPVSSIRYTIVDGDPQGIFAVDDTSGLIKAVKEIDRESQSYYTLTILARKGLTHGTCFAHIKILDLNDEVPSYWDLSQLDTTINANAPIGHEVLVVKATDKDEGRNAQITYTLSRNPGEIFIINATNGLISLQKSLRQTDLSQVDLEVTASDNGTERLSSKQNVHIHINPVNEHTPVFEHSSYETSLPETTTVNTRFYILQATDQDTGVNSQLDFEIVEGNKAGKFGVFPDGALYVKSRLDREDQDYYSLIVKVSDKGTPQRSSLTSVVIHIIDENDQAPKFTNSTFSFSIPENEAAGTYVGKVTATDGDIGRNAELTYSLVPQSQNDFTIDSKNGFIKTLKSFDREKLLQKTGQPFINLDVMVHDNGVIRLKDKAQVVISITDVNDETPKFLKSAYTAQISEDAAVGSQVIRVTASDIDEDLNGDIIYYIKEGNEGEAFKVDVTTGQITLEKHLDRESKDRYVLQIVAQDMAEKHSLSSSVSVTIDVLDVNDCTPTFLPTFTRLSEKGSVNQTEKIINSAAGMSVVEITPMNTELAKFQATDCDIGLNQRVSFSITGGNRHDTFLMNAQTGSLLLHKPLDFEKYTSYALNITASDAGNPRLSSSITFTIKVNDYNDNAPVFPSTSIVRQIQEGIPLKTPIVTVSAEDPDSGINGKVKYSIKEQDPPGNHFGIDTDLGSIHTLKDIDREFADTFRLTVIAIDQAMPESLRLSSEKLVTVIVEDINDNEPKFVCMNAAVLTKNSPATTEITKVLATDIDSESNGAVTYDLVSGDNGMFKLDRNTGSLTLTRTAADVQPRYQLTVRATDEAIQSQRKSSELYLMILSVSDKSSVNGLTFDQPMYSGSIYENEPIGSSILTVSASLGQKSFLSTDTSGSTSVEYYITNITSPDGILQNRLFDMDVKRGTLSSAAILDREMGVWDFQLEIYAILVSAQGLTTASTKVRIQVLDKNDSPPAWPSSKATTITVSENAHVGQQIAVLKATDPDTIGSISYSIIQGNDGKFEVDSSTGVLRIVDTLDREKQEEWRLVVRASDGVQHSDENVVIMVTDTNDNPPSWSLPAYSFDVPEDAPPGHTVGKLHAHDLDKGVNGHVIYSVLSDWGDDVFSLNPDTGVFTVTSRLDYEDVQHYIFVVQAHDTGVPSLSSTTTVYLNVLDLNDNAPIFDPLSYSKEIFENIVEGSLVLTVSATDADSGLNGKISYSITSGNVDDAFAIFDNGTIYTRKQLDREDKGSYSLIVTASDNALVNPLSSSVQVSIVLKDVNDESPRFTSSNETTVMENSPLNSVLHTVKAVDGDEGRNGYVEYLLNNEKSTFSLGSVDGLLRVIGSIDREIRSNYTLKITAKDRGDPPKSTNQFLFVKVQDRNDHDPLFDSRQYSAAVPENASVGMSVLQVSATDIDEGMNSQIKYSIVAGDPNRDFIIGEDTGVLRLAKNLNYERKRSYTLTVQAEDSGEMVRYDTATVTVSVTDINDRAPVFLNSPYLAYVRENVDKVPATVLYVEAFDADTANNNYQMRYLLKDGDKDSFRVNATTGEITVHRALDREKQSEYMLTVIAMDTGTPRLTGTGMVRVLISDDNDCDPTFDQERYEFSVFENSVQGTSVAKVAASDADEGLNAKLSFELLGDGTNPFVINKESGEIFTNGAIDREAKDVYTFKVVATDTSPIFKRSSTASVTVYVNDQNDNPPKFQLPSYSVKIPDNIASGSYVIGVSATDADFGMNSKLRYFMTGADADKFQINESTGVIKSLRHLNKSGKTQLNVEVHAIDAAPKDPLSTSVNVQVNLANHMRFPQIKAQVNSFSFKENVTTGHVVTTLQGLPAPSIPPSRQGRKFSYYIGGGNLGNAFVVDRRSGQVKVSSSGLDYETARNYELWVEVCDDEAPDFRSAVPLYINVTDVNDNPPIFKEKIYNLSIPEEEPGPKLITTLVATDKDTGKNGEMRYYLTPKSEARYGSVFKIDADSGKTYAKIKLDREEQAQYIFDVQAVDKGSPPKTGTATVIVNVQDLNDNPMKFTRLFSVNVTENVPVGTFVIQVTSVDKDIGENANCSYSLTDNAQKKFQIDPYSGNVTVSGQLDRETQDEYLLKVSAVDGSWRAETLLTITIEDVNDQAPEFEYSYYNFNIPEGQQPVTFIGQVTAVDRDKRGPNSVVSYSLKQPSELFSVDPVSGEIFSKRPLKYINSWRKFSPENEHNVIVVATDNGKPPMSSECSITINVVNGNNHAPSFEHSPYFSPVLENTTIGHKIIQITASDTHDYGVNSELEYLKISGNGTEYFDIDKNIGWIVLAKSLSGKINNHYALQIRVTDKGIPPQSDDANVLLVVTGPNMHSPVFSALSYRVIVPENEALGTVIVTVTASDRDQGPNGDVLYNITKGNDKGWFAINASTGAVSINKSLDYDTHQEYRLVISATDRGYHSKSSEAELTVILTDVNDNAPYFEQQIYDAYINENSPVNQQVFVLEAKDKDSPKNAVIRYAIVGGSGKHAFNVDPVSGVITSSKVFDYEYRQDYILDVLASNPDSNLVGATKVHVHVKGVNEFYPKFVQPVFHFAVSESALVGSLIGSVQATDEDGGEDGVMYYLFVGSSNDRGFSINPTSGSITVSRRLDRESQSRVVLTVLAKNMGPIRGNDTDEAQVIITVQDGNDPPVFEKEVYEAQISEDAAVGSKIIGVKATDIDVRPSNNRFTYEILNGNHNKTFKIDPIAGVIYTAEVLDRESVATYSLTVGAIDTGVPPQTGTTIVKINLLDVNDNGPTLQNSSRSGTVLENEPANSRVMTLHAQDLDLSPNAGPFMYALIGGTDAGKFKIDSKTGHVTTTASFDRETTPELRILVEITDNGKPPLKTREEVKILVGDKNDCPSQARNAHIILYTFNQMIPSEKVATVEPLDPDVIGQYTCRLESARDILRISSSCDIHLSKIPSYKRHSVKILGDDGRHPEVASTMQFEFGSIDNATLNNSIIIRAFGVTHKKILEKSYTKLLAFWRQIFMRAEPKIYGLIPQHNATDIILAVSSGDQYLTTDQVMSTLIANKGHVEILLDASIIINYSVCSTQNVCQNGASCTQYLQLHTSQQVSDSSLLILSSPTIDLSFSCKCPAGFTGSNCQLRKEPCQPNPCESGASCIKQGYDFACICPAHRNGKRCEQERSSACQSNPCKNGGSCQENQQSGTYFCLCRPGFFGNICQTASNACKPNPCLNGGECLSSVGPNSAFPRCKCQKHYYGRYCEKSAFGFSLGSYMAFPSLDPNTNDISIIFSTNKKNALLVYDFGEQIGGRSDFVSIQLVEGKVSFSYGGARTAITSIAVSKYVSDGKWYRITATRNSRVISLTVSSCEESGEVCTECRPGDSSCYANVVGPTGTLNFNGQPLLIAGVKNVEVMLERPGQIQTDDFVGCIHSVVVNGRHLNMSSPTESRGVSENCQRVEDVCQSSGFNKCGATGQCIDAWDSYICRCDNVLAPNCNDAFTPFSFQLGAFIEFRPSEMFTRSQILHAIYSESDEGRIKREISPRKSLVFSFRTIQPDAILMYAASGKDYTLIELENGDLKFTSQNGASKPITMTIVDHELIDGSWHSLRLTSHHRTLQIFVDDKLRGDELDTATAHDFLDPYLMVLTLGGLRDDFVPSNKINHGFTGCMANFTIRDQLLPFNGTGLLFEDIMYHGKVSRGCSNAIAGAATAPDPLSIGVTLVIVFFVVLLVAILVSFVIFRLKRREKNPLPMTSATKPSPPGPGSGDVVRSHLMEGDAEAIRNLVRNSKKLSGPNAGYHKPDIIERTTSISNTSANNSPTNNGMVNSNNGISLDPELPDMPEHYDLENASSIAPSDIDIVYHYKGFRDNLGGRNKSSPFRHNHHFPGSRQSPGIRQSPISNVLKSTPLARLSPSSELSQQTTPRILTLQDISGKPLQSALLATTQKDAMSQSERSLNISQSSSRSSMVNASSQGTTKKRKKGVGDSNTSMTIGLTAEEIERLNNSRHKNNSSLVSTLDAVSSSESEDRRKNKLSNLLQPNQEMMQRSRDTSSDDDESGNDSFTCSEFEYDNEKRDFRPPHMMFPKRGTEREGEEAEESFRGSLSTLVASDDDLAYINSYSKSTNPNGGPSSMGWDYLLNWGPNFENLVGVFKDIAELPDESAPAPPIPKTSNPPNTIVNTLGQSSRSSRYPTPRPSEEYV</sequence>
<feature type="domain" description="Cadherin" evidence="16">
    <location>
        <begin position="2322"/>
        <end position="2427"/>
    </location>
</feature>
<reference evidence="17 18" key="1">
    <citation type="submission" date="2024-08" db="EMBL/GenBank/DDBJ databases">
        <authorList>
            <person name="Cucini C."/>
            <person name="Frati F."/>
        </authorList>
    </citation>
    <scope>NUCLEOTIDE SEQUENCE [LARGE SCALE GENOMIC DNA]</scope>
</reference>
<feature type="domain" description="Cadherin" evidence="16">
    <location>
        <begin position="702"/>
        <end position="829"/>
    </location>
</feature>
<dbReference type="InterPro" id="IPR001791">
    <property type="entry name" value="Laminin_G"/>
</dbReference>
<dbReference type="PROSITE" id="PS01186">
    <property type="entry name" value="EGF_2"/>
    <property type="match status" value="2"/>
</dbReference>
<dbReference type="InterPro" id="IPR013320">
    <property type="entry name" value="ConA-like_dom_sf"/>
</dbReference>
<feature type="transmembrane region" description="Helical" evidence="13">
    <location>
        <begin position="4511"/>
        <end position="4536"/>
    </location>
</feature>
<dbReference type="Proteomes" id="UP001642540">
    <property type="component" value="Unassembled WGS sequence"/>
</dbReference>
<accession>A0ABP1PUU0</accession>
<feature type="compositionally biased region" description="Polar residues" evidence="12">
    <location>
        <begin position="4965"/>
        <end position="4979"/>
    </location>
</feature>
<comment type="caution">
    <text evidence="11">Lacks conserved residue(s) required for the propagation of feature annotation.</text>
</comment>
<feature type="domain" description="Cadherin" evidence="16">
    <location>
        <begin position="151"/>
        <end position="264"/>
    </location>
</feature>
<evidence type="ECO:0008006" key="19">
    <source>
        <dbReference type="Google" id="ProtNLM"/>
    </source>
</evidence>
<dbReference type="PROSITE" id="PS00232">
    <property type="entry name" value="CADHERIN_1"/>
    <property type="match status" value="9"/>
</dbReference>
<dbReference type="InterPro" id="IPR020894">
    <property type="entry name" value="Cadherin_CS"/>
</dbReference>
<feature type="domain" description="Cadherin" evidence="16">
    <location>
        <begin position="2114"/>
        <end position="2216"/>
    </location>
</feature>
<feature type="compositionally biased region" description="Polar residues" evidence="12">
    <location>
        <begin position="4829"/>
        <end position="4840"/>
    </location>
</feature>
<feature type="domain" description="Cadherin" evidence="16">
    <location>
        <begin position="489"/>
        <end position="593"/>
    </location>
</feature>
<dbReference type="InterPro" id="IPR002126">
    <property type="entry name" value="Cadherin-like_dom"/>
</dbReference>
<feature type="domain" description="Cadherin" evidence="16">
    <location>
        <begin position="382"/>
        <end position="488"/>
    </location>
</feature>
<feature type="domain" description="Laminin G" evidence="14">
    <location>
        <begin position="4061"/>
        <end position="4252"/>
    </location>
</feature>
<feature type="domain" description="EGF-like" evidence="15">
    <location>
        <begin position="3880"/>
        <end position="3939"/>
    </location>
</feature>
<dbReference type="InterPro" id="IPR000742">
    <property type="entry name" value="EGF"/>
</dbReference>
<feature type="domain" description="Cadherin" evidence="16">
    <location>
        <begin position="2428"/>
        <end position="2532"/>
    </location>
</feature>
<evidence type="ECO:0000256" key="1">
    <source>
        <dbReference type="ARBA" id="ARBA00004370"/>
    </source>
</evidence>
<dbReference type="PROSITE" id="PS50025">
    <property type="entry name" value="LAM_G_DOMAIN"/>
    <property type="match status" value="2"/>
</dbReference>
<dbReference type="Pfam" id="PF02210">
    <property type="entry name" value="Laminin_G_2"/>
    <property type="match status" value="1"/>
</dbReference>
<feature type="domain" description="Cadherin" evidence="16">
    <location>
        <begin position="1026"/>
        <end position="1129"/>
    </location>
</feature>
<feature type="domain" description="Cadherin" evidence="16">
    <location>
        <begin position="1905"/>
        <end position="2009"/>
    </location>
</feature>
<feature type="domain" description="Cadherin" evidence="16">
    <location>
        <begin position="3172"/>
        <end position="3276"/>
    </location>
</feature>
<dbReference type="SMART" id="SM00282">
    <property type="entry name" value="LamG"/>
    <property type="match status" value="2"/>
</dbReference>
<dbReference type="Pfam" id="PF00008">
    <property type="entry name" value="EGF"/>
    <property type="match status" value="1"/>
</dbReference>
<dbReference type="SMART" id="SM00181">
    <property type="entry name" value="EGF"/>
    <property type="match status" value="5"/>
</dbReference>
<dbReference type="CDD" id="cd00054">
    <property type="entry name" value="EGF_CA"/>
    <property type="match status" value="3"/>
</dbReference>
<dbReference type="Pfam" id="PF00028">
    <property type="entry name" value="Cadherin"/>
    <property type="match status" value="32"/>
</dbReference>
<feature type="disulfide bond" evidence="11">
    <location>
        <begin position="4050"/>
        <end position="4059"/>
    </location>
</feature>
<dbReference type="InterPro" id="IPR000152">
    <property type="entry name" value="EGF-type_Asp/Asn_hydroxyl_site"/>
</dbReference>
<evidence type="ECO:0000256" key="9">
    <source>
        <dbReference type="ARBA" id="ARBA00023180"/>
    </source>
</evidence>
<evidence type="ECO:0000256" key="5">
    <source>
        <dbReference type="ARBA" id="ARBA00022889"/>
    </source>
</evidence>
<evidence type="ECO:0000259" key="14">
    <source>
        <dbReference type="PROSITE" id="PS50025"/>
    </source>
</evidence>
<dbReference type="CDD" id="cd00053">
    <property type="entry name" value="EGF"/>
    <property type="match status" value="2"/>
</dbReference>
<evidence type="ECO:0000256" key="11">
    <source>
        <dbReference type="PROSITE-ProRule" id="PRU00076"/>
    </source>
</evidence>
<keyword evidence="18" id="KW-1185">Reference proteome</keyword>
<feature type="domain" description="Cadherin" evidence="16">
    <location>
        <begin position="3066"/>
        <end position="3171"/>
    </location>
</feature>
<feature type="domain" description="EGF-like" evidence="15">
    <location>
        <begin position="3941"/>
        <end position="3977"/>
    </location>
</feature>
<evidence type="ECO:0000259" key="16">
    <source>
        <dbReference type="PROSITE" id="PS50268"/>
    </source>
</evidence>
<feature type="disulfide bond" evidence="11">
    <location>
        <begin position="3929"/>
        <end position="3938"/>
    </location>
</feature>
<feature type="domain" description="Cadherin" evidence="16">
    <location>
        <begin position="2955"/>
        <end position="3065"/>
    </location>
</feature>
<feature type="domain" description="Cadherin" evidence="16">
    <location>
        <begin position="2533"/>
        <end position="2746"/>
    </location>
</feature>
<feature type="domain" description="Cadherin" evidence="16">
    <location>
        <begin position="3487"/>
        <end position="3592"/>
    </location>
</feature>
<feature type="domain" description="Cadherin" evidence="16">
    <location>
        <begin position="1586"/>
        <end position="1689"/>
    </location>
</feature>
<feature type="disulfide bond" evidence="11">
    <location>
        <begin position="3989"/>
        <end position="4006"/>
    </location>
</feature>
<evidence type="ECO:0000256" key="3">
    <source>
        <dbReference type="ARBA" id="ARBA00022737"/>
    </source>
</evidence>
<dbReference type="InterPro" id="IPR015919">
    <property type="entry name" value="Cadherin-like_sf"/>
</dbReference>
<feature type="domain" description="Cadherin" evidence="16">
    <location>
        <begin position="3593"/>
        <end position="3697"/>
    </location>
</feature>
<feature type="domain" description="Cadherin" evidence="16">
    <location>
        <begin position="1240"/>
        <end position="1345"/>
    </location>
</feature>
<organism evidence="17 18">
    <name type="scientific">Orchesella dallaii</name>
    <dbReference type="NCBI Taxonomy" id="48710"/>
    <lineage>
        <taxon>Eukaryota</taxon>
        <taxon>Metazoa</taxon>
        <taxon>Ecdysozoa</taxon>
        <taxon>Arthropoda</taxon>
        <taxon>Hexapoda</taxon>
        <taxon>Collembola</taxon>
        <taxon>Entomobryomorpha</taxon>
        <taxon>Entomobryoidea</taxon>
        <taxon>Orchesellidae</taxon>
        <taxon>Orchesellinae</taxon>
        <taxon>Orchesella</taxon>
    </lineage>
</organism>
<evidence type="ECO:0000313" key="18">
    <source>
        <dbReference type="Proteomes" id="UP001642540"/>
    </source>
</evidence>
<feature type="compositionally biased region" description="Polar residues" evidence="12">
    <location>
        <begin position="4684"/>
        <end position="4695"/>
    </location>
</feature>
<feature type="domain" description="Cadherin" evidence="16">
    <location>
        <begin position="3381"/>
        <end position="3486"/>
    </location>
</feature>
<dbReference type="SUPFAM" id="SSF49313">
    <property type="entry name" value="Cadherin-like"/>
    <property type="match status" value="34"/>
</dbReference>
<feature type="domain" description="Cadherin" evidence="16">
    <location>
        <begin position="3277"/>
        <end position="3380"/>
    </location>
</feature>
<keyword evidence="9" id="KW-0325">Glycoprotein</keyword>
<dbReference type="PROSITE" id="PS50268">
    <property type="entry name" value="CADHERIN_2"/>
    <property type="match status" value="33"/>
</dbReference>
<dbReference type="SMART" id="SM00112">
    <property type="entry name" value="CA"/>
    <property type="match status" value="34"/>
</dbReference>